<protein>
    <submittedName>
        <fullName evidence="1">LacI family DNA-binding transcriptional regulator</fullName>
    </submittedName>
</protein>
<keyword evidence="2" id="KW-1185">Reference proteome</keyword>
<dbReference type="EMBL" id="JBJURJ010000006">
    <property type="protein sequence ID" value="MFM9328895.1"/>
    <property type="molecule type" value="Genomic_DNA"/>
</dbReference>
<dbReference type="Proteomes" id="UP001631969">
    <property type="component" value="Unassembled WGS sequence"/>
</dbReference>
<sequence>MSRKKITMDDLARELGVSRLTVSKALRGLPGMSLETRREILRLAEEKGYMTREQKESSLFEHTSLQALQPRRFYMVLQESATTPSQIHLELLKGLNQRFHGSHSSVAPLFAPSVASHSDVAWQEWSEGCGLAYADGVFIPPMTPPELEKRLLDLPLPRILLNFPPTGATVDSVVWDVYESVRQAVQLLADHGHRRILYIGDTHSSRGYRLRWSAFAEAMAEVGLEADRARHLTLSLAEGAAWQKEFLRLMAAEKPTALLNAVEGHLPWIYYLCSQSGLSIPADCSLVSLDVTAEPPAPGLCYFYLPVRETGARAADRMIWRIANPGEPLEHLRLQGRLVPGDSLREAPTE</sequence>
<name>A0ACC7NXJ8_9BACL</name>
<gene>
    <name evidence="1" type="ORF">ACI1P1_11385</name>
</gene>
<evidence type="ECO:0000313" key="1">
    <source>
        <dbReference type="EMBL" id="MFM9328895.1"/>
    </source>
</evidence>
<proteinExistence type="predicted"/>
<evidence type="ECO:0000313" key="2">
    <source>
        <dbReference type="Proteomes" id="UP001631969"/>
    </source>
</evidence>
<reference evidence="1" key="1">
    <citation type="submission" date="2024-12" db="EMBL/GenBank/DDBJ databases">
        <authorList>
            <person name="Wu N."/>
        </authorList>
    </citation>
    <scope>NUCLEOTIDE SEQUENCE</scope>
    <source>
        <strain evidence="1">P15</strain>
    </source>
</reference>
<keyword evidence="1" id="KW-0238">DNA-binding</keyword>
<accession>A0ACC7NXJ8</accession>
<organism evidence="1 2">
    <name type="scientific">Paenibacillus mesotrionivorans</name>
    <dbReference type="NCBI Taxonomy" id="3160968"/>
    <lineage>
        <taxon>Bacteria</taxon>
        <taxon>Bacillati</taxon>
        <taxon>Bacillota</taxon>
        <taxon>Bacilli</taxon>
        <taxon>Bacillales</taxon>
        <taxon>Paenibacillaceae</taxon>
        <taxon>Paenibacillus</taxon>
    </lineage>
</organism>
<comment type="caution">
    <text evidence="1">The sequence shown here is derived from an EMBL/GenBank/DDBJ whole genome shotgun (WGS) entry which is preliminary data.</text>
</comment>